<evidence type="ECO:0000256" key="2">
    <source>
        <dbReference type="RuleBase" id="RU362119"/>
    </source>
</evidence>
<dbReference type="AlphaFoldDB" id="D0SLA3"/>
<evidence type="ECO:0000259" key="4">
    <source>
        <dbReference type="Pfam" id="PF02872"/>
    </source>
</evidence>
<feature type="domain" description="5'-Nucleotidase C-terminal" evidence="4">
    <location>
        <begin position="430"/>
        <end position="590"/>
    </location>
</feature>
<gene>
    <name evidence="5" type="ORF">HMPREF0026_00086</name>
</gene>
<dbReference type="EMBL" id="GG705011">
    <property type="protein sequence ID" value="EEY92810.1"/>
    <property type="molecule type" value="Genomic_DNA"/>
</dbReference>
<dbReference type="Gene3D" id="3.90.780.10">
    <property type="entry name" value="5'-Nucleotidase, C-terminal domain"/>
    <property type="match status" value="1"/>
</dbReference>
<dbReference type="GO" id="GO:0008768">
    <property type="term" value="F:UDP-sugar diphosphatase activity"/>
    <property type="evidence" value="ECO:0007669"/>
    <property type="project" value="TreeGrafter"/>
</dbReference>
<dbReference type="PRINTS" id="PR01607">
    <property type="entry name" value="APYRASEFAMLY"/>
</dbReference>
<name>D0SLA3_ACIJU</name>
<dbReference type="GO" id="GO:0008253">
    <property type="term" value="F:5'-nucleotidase activity"/>
    <property type="evidence" value="ECO:0007669"/>
    <property type="project" value="TreeGrafter"/>
</dbReference>
<evidence type="ECO:0000256" key="1">
    <source>
        <dbReference type="ARBA" id="ARBA00022729"/>
    </source>
</evidence>
<dbReference type="PANTHER" id="PTHR11575">
    <property type="entry name" value="5'-NUCLEOTIDASE-RELATED"/>
    <property type="match status" value="1"/>
</dbReference>
<reference evidence="6" key="1">
    <citation type="journal article" date="2012" name="PLoS ONE">
        <title>The success of Acinetobacter species; genetic, metabolic and virulence attributes.</title>
        <authorList>
            <person name="Peleg A.Y."/>
            <person name="de Breij A."/>
            <person name="Adams M.D."/>
            <person name="Cerqueira G.M."/>
            <person name="Mocali S."/>
            <person name="Galardini M."/>
            <person name="Nibbering P.H."/>
            <person name="Earl A.M."/>
            <person name="Ward D.V."/>
            <person name="Paterson D.L."/>
            <person name="Seifert H."/>
            <person name="Dijkshoorn L."/>
        </authorList>
    </citation>
    <scope>NUCLEOTIDE SEQUENCE [LARGE SCALE GENOMIC DNA]</scope>
    <source>
        <strain evidence="6">SH205</strain>
    </source>
</reference>
<keyword evidence="2" id="KW-0547">Nucleotide-binding</keyword>
<feature type="domain" description="Calcineurin-like phosphoesterase" evidence="3">
    <location>
        <begin position="77"/>
        <end position="333"/>
    </location>
</feature>
<evidence type="ECO:0000313" key="6">
    <source>
        <dbReference type="Proteomes" id="UP000018442"/>
    </source>
</evidence>
<dbReference type="GO" id="GO:0009166">
    <property type="term" value="P:nucleotide catabolic process"/>
    <property type="evidence" value="ECO:0007669"/>
    <property type="project" value="InterPro"/>
</dbReference>
<dbReference type="InterPro" id="IPR029052">
    <property type="entry name" value="Metallo-depent_PP-like"/>
</dbReference>
<keyword evidence="1" id="KW-0732">Signal</keyword>
<dbReference type="Pfam" id="PF00149">
    <property type="entry name" value="Metallophos"/>
    <property type="match status" value="1"/>
</dbReference>
<evidence type="ECO:0000313" key="5">
    <source>
        <dbReference type="EMBL" id="EEY92810.1"/>
    </source>
</evidence>
<dbReference type="InterPro" id="IPR006179">
    <property type="entry name" value="5_nucleotidase/apyrase"/>
</dbReference>
<evidence type="ECO:0000259" key="3">
    <source>
        <dbReference type="Pfam" id="PF00149"/>
    </source>
</evidence>
<dbReference type="Pfam" id="PF02872">
    <property type="entry name" value="5_nucleotid_C"/>
    <property type="match status" value="1"/>
</dbReference>
<sequence>MRVSSKRYFSLIFHQIFILKFYFKKQSYTTRSKNMTLHPLLKVNALGFIVLALTACNDNDDQNSSATQPERQNQSINILAFNDFHGNLEPPKRFIEAEDPTDTNKSVRIPVGGVSYFADAINKLRAQYPNNAVVSAGDLISASPLTSSLFLDEPTIETMNEIKIDFNAVGNHEFDRGTDELRRLQNGGCQQYTTTKPCQINKDFAGAKFNFLAANVSLKADPKRTLFPAYKIKRYGNIPVAFIGLTLEATPTIVSAAGIKDVDFHDEAETVNSLIPELKKQGVEAIVVVVHEGVAPSTKFNAKTCAGLSGPLTGILDRLDTAVDVVVSGHTHQSYICDYSTLNPQKPFLLTSAGQYGTAITNIKLELDGKTGDVIKKDAQQVPIQSEAYTSGTTTVNLTNLYEKFNKTPSIEAILDKYRQAVTTISARIVGTATTVINRNAAESGETALGNLIADAQQAAALTASNQGSDFTLMNPGGVRADLQTNSNNQITFGDVFAVQPFGNSIVTLSLTGQQIRELLEQQWSGANANRPRILQPSKELSYAYKKDATAVPRATQIMISGQALMDSKSYRVTVNSFIADGGDNFTVLSKGTNRVGGGQDIDALEKYINQNSPVQAPETNRIKVIQ</sequence>
<dbReference type="HOGENOM" id="CLU_005854_5_2_6"/>
<dbReference type="Proteomes" id="UP000018442">
    <property type="component" value="Unassembled WGS sequence"/>
</dbReference>
<dbReference type="InterPro" id="IPR004843">
    <property type="entry name" value="Calcineurin-like_PHP"/>
</dbReference>
<keyword evidence="2" id="KW-0378">Hydrolase</keyword>
<accession>D0SLA3</accession>
<dbReference type="GO" id="GO:0000166">
    <property type="term" value="F:nucleotide binding"/>
    <property type="evidence" value="ECO:0007669"/>
    <property type="project" value="UniProtKB-KW"/>
</dbReference>
<dbReference type="InterPro" id="IPR008334">
    <property type="entry name" value="5'-Nucleotdase_C"/>
</dbReference>
<dbReference type="Gene3D" id="3.60.21.10">
    <property type="match status" value="1"/>
</dbReference>
<comment type="similarity">
    <text evidence="2">Belongs to the 5'-nucleotidase family.</text>
</comment>
<dbReference type="SUPFAM" id="SSF56300">
    <property type="entry name" value="Metallo-dependent phosphatases"/>
    <property type="match status" value="1"/>
</dbReference>
<dbReference type="GO" id="GO:0030288">
    <property type="term" value="C:outer membrane-bounded periplasmic space"/>
    <property type="evidence" value="ECO:0007669"/>
    <property type="project" value="TreeGrafter"/>
</dbReference>
<dbReference type="PANTHER" id="PTHR11575:SF24">
    <property type="entry name" value="5'-NUCLEOTIDASE"/>
    <property type="match status" value="1"/>
</dbReference>
<protein>
    <submittedName>
        <fullName evidence="5">5'-nucleotidase, C-terminal domain protein</fullName>
    </submittedName>
</protein>
<dbReference type="SUPFAM" id="SSF55816">
    <property type="entry name" value="5'-nucleotidase (syn. UDP-sugar hydrolase), C-terminal domain"/>
    <property type="match status" value="1"/>
</dbReference>
<dbReference type="InterPro" id="IPR036907">
    <property type="entry name" value="5'-Nucleotdase_C_sf"/>
</dbReference>
<organism evidence="5 6">
    <name type="scientific">Acinetobacter junii SH205</name>
    <dbReference type="NCBI Taxonomy" id="575587"/>
    <lineage>
        <taxon>Bacteria</taxon>
        <taxon>Pseudomonadati</taxon>
        <taxon>Pseudomonadota</taxon>
        <taxon>Gammaproteobacteria</taxon>
        <taxon>Moraxellales</taxon>
        <taxon>Moraxellaceae</taxon>
        <taxon>Acinetobacter</taxon>
    </lineage>
</organism>
<proteinExistence type="inferred from homology"/>